<dbReference type="EMBL" id="RQXV01000001">
    <property type="protein sequence ID" value="RRD01300.1"/>
    <property type="molecule type" value="Genomic_DNA"/>
</dbReference>
<comment type="similarity">
    <text evidence="1">Belongs to the phosphate acetyltransferase and butyryltransferase family.</text>
</comment>
<dbReference type="PANTHER" id="PTHR43356:SF2">
    <property type="entry name" value="PHOSPHATE ACETYLTRANSFERASE"/>
    <property type="match status" value="1"/>
</dbReference>
<sequence length="303" mass="32196">MIRTFQELKQAALSTAPASVAVASAEKKEVLQSIDLARKEGLIDRAILTGDADKIAQLADQLQIDCSGFEIQNATDYSEAAELAVRAVSSGDADILIKGGLDSSFYFKAILNRDWGLRQSKVLSNITVFEQPSYHKLLTITDNAILLNPDLEQKRSIIENTRPLFRALGLTPAKVGVVCAIEKENPAMPATVDAAALQAENQSGAFPDFVIEGPFGYDACISAESANKKGITDSVVSGDADLLLMPNMEAANILGKAYKFHGGADSGGLVLGAAAPVVLNSRSDSAIRRLNSMMLAKLIAAEK</sequence>
<name>A0A3P1SW12_9GAMM</name>
<keyword evidence="6" id="KW-1185">Reference proteome</keyword>
<dbReference type="InterPro" id="IPR002505">
    <property type="entry name" value="PTA_PTB"/>
</dbReference>
<reference evidence="5 6" key="1">
    <citation type="submission" date="2018-11" db="EMBL/GenBank/DDBJ databases">
        <title>The draft genome sequence of Amphritea balenae JAMM 1525T.</title>
        <authorList>
            <person name="Fang Z."/>
            <person name="Zhang Y."/>
            <person name="Han X."/>
        </authorList>
    </citation>
    <scope>NUCLEOTIDE SEQUENCE [LARGE SCALE GENOMIC DNA]</scope>
    <source>
        <strain evidence="5 6">JAMM 1525</strain>
    </source>
</reference>
<evidence type="ECO:0000256" key="3">
    <source>
        <dbReference type="ARBA" id="ARBA00023315"/>
    </source>
</evidence>
<gene>
    <name evidence="5" type="ORF">EHS89_01695</name>
</gene>
<evidence type="ECO:0000313" key="6">
    <source>
        <dbReference type="Proteomes" id="UP000267535"/>
    </source>
</evidence>
<accession>A0A3P1SW12</accession>
<comment type="caution">
    <text evidence="5">The sequence shown here is derived from an EMBL/GenBank/DDBJ whole genome shotgun (WGS) entry which is preliminary data.</text>
</comment>
<dbReference type="InterPro" id="IPR012147">
    <property type="entry name" value="P_Ac_Bu_trans"/>
</dbReference>
<dbReference type="RefSeq" id="WP_124924373.1">
    <property type="nucleotide sequence ID" value="NZ_BMOH01000001.1"/>
</dbReference>
<dbReference type="InterPro" id="IPR050500">
    <property type="entry name" value="Phos_Acetyltrans/Butyryltrans"/>
</dbReference>
<dbReference type="PANTHER" id="PTHR43356">
    <property type="entry name" value="PHOSPHATE ACETYLTRANSFERASE"/>
    <property type="match status" value="1"/>
</dbReference>
<dbReference type="AlphaFoldDB" id="A0A3P1SW12"/>
<dbReference type="Pfam" id="PF01515">
    <property type="entry name" value="PTA_PTB"/>
    <property type="match status" value="1"/>
</dbReference>
<evidence type="ECO:0000256" key="2">
    <source>
        <dbReference type="ARBA" id="ARBA00022679"/>
    </source>
</evidence>
<dbReference type="GO" id="GO:0016746">
    <property type="term" value="F:acyltransferase activity"/>
    <property type="evidence" value="ECO:0007669"/>
    <property type="project" value="UniProtKB-KW"/>
</dbReference>
<dbReference type="Gene3D" id="3.40.718.10">
    <property type="entry name" value="Isopropylmalate Dehydrogenase"/>
    <property type="match status" value="1"/>
</dbReference>
<keyword evidence="3" id="KW-0012">Acyltransferase</keyword>
<dbReference type="SUPFAM" id="SSF53659">
    <property type="entry name" value="Isocitrate/Isopropylmalate dehydrogenase-like"/>
    <property type="match status" value="1"/>
</dbReference>
<dbReference type="Proteomes" id="UP000267535">
    <property type="component" value="Unassembled WGS sequence"/>
</dbReference>
<protein>
    <submittedName>
        <fullName evidence="5">Phosphate butyryltransferase</fullName>
    </submittedName>
</protein>
<keyword evidence="2 5" id="KW-0808">Transferase</keyword>
<organism evidence="5 6">
    <name type="scientific">Amphritea balenae</name>
    <dbReference type="NCBI Taxonomy" id="452629"/>
    <lineage>
        <taxon>Bacteria</taxon>
        <taxon>Pseudomonadati</taxon>
        <taxon>Pseudomonadota</taxon>
        <taxon>Gammaproteobacteria</taxon>
        <taxon>Oceanospirillales</taxon>
        <taxon>Oceanospirillaceae</taxon>
        <taxon>Amphritea</taxon>
    </lineage>
</organism>
<evidence type="ECO:0000256" key="1">
    <source>
        <dbReference type="ARBA" id="ARBA00005656"/>
    </source>
</evidence>
<dbReference type="OrthoDB" id="9774179at2"/>
<feature type="domain" description="Phosphate acetyl/butaryl transferase" evidence="4">
    <location>
        <begin position="79"/>
        <end position="296"/>
    </location>
</feature>
<dbReference type="PIRSF" id="PIRSF000428">
    <property type="entry name" value="P_Ac_trans"/>
    <property type="match status" value="1"/>
</dbReference>
<evidence type="ECO:0000313" key="5">
    <source>
        <dbReference type="EMBL" id="RRD01300.1"/>
    </source>
</evidence>
<proteinExistence type="inferred from homology"/>
<evidence type="ECO:0000259" key="4">
    <source>
        <dbReference type="Pfam" id="PF01515"/>
    </source>
</evidence>